<protein>
    <submittedName>
        <fullName evidence="2">IgGFc_binding domain-containing protein</fullName>
    </submittedName>
</protein>
<sequence>MTCPSDVNAVGWVSTASASVIIIPATNVPTACTLTWTISSTGKPGSINYDPTYGKHNEYFFKFDDVVLIEQYDPDGFDEQVVPDFRIFAHCNQKVKLIGRISDPINSLGDLFLIPSVDFATSRYVIEFPTTSSEFLGSVSVLPVSTTRNVNVSIATYIDGIQWGRVKTFDYDASLGAEQRYMSLMFNRYSNASLIITSDSNIMLLVTAPYVTPSSSGFCGVSCEPDYVAFMPIGSAPKQCGSKTKKPEERMTTHDFASRYYISPPNVDDTCNDDPKITVYDDITNMAAGKSISVSKVGQTAVSVINKNQTGFLTYEGAMPTYRLGSVVQKDGITAFGHFAHYLPSTLEWISGATQFYTLANNCFLEIYIKSQTIDLKRVKIDGVPLANLHYTETYIEMFVVNLMQYIVPVDGYGVHNFENEAGTSVSYVVCKNVNGPYNAAGYLTGFNKVSSE</sequence>
<name>A0AC35U9P6_9BILA</name>
<evidence type="ECO:0000313" key="2">
    <source>
        <dbReference type="WBParaSite" id="RSKR_0000884200.1"/>
    </source>
</evidence>
<proteinExistence type="predicted"/>
<dbReference type="Proteomes" id="UP000095286">
    <property type="component" value="Unplaced"/>
</dbReference>
<accession>A0AC35U9P6</accession>
<reference evidence="2" key="1">
    <citation type="submission" date="2016-11" db="UniProtKB">
        <authorList>
            <consortium name="WormBaseParasite"/>
        </authorList>
    </citation>
    <scope>IDENTIFICATION</scope>
    <source>
        <strain evidence="2">KR3021</strain>
    </source>
</reference>
<organism evidence="1 2">
    <name type="scientific">Rhabditophanes sp. KR3021</name>
    <dbReference type="NCBI Taxonomy" id="114890"/>
    <lineage>
        <taxon>Eukaryota</taxon>
        <taxon>Metazoa</taxon>
        <taxon>Ecdysozoa</taxon>
        <taxon>Nematoda</taxon>
        <taxon>Chromadorea</taxon>
        <taxon>Rhabditida</taxon>
        <taxon>Tylenchina</taxon>
        <taxon>Panagrolaimomorpha</taxon>
        <taxon>Strongyloidoidea</taxon>
        <taxon>Alloionematidae</taxon>
        <taxon>Rhabditophanes</taxon>
    </lineage>
</organism>
<evidence type="ECO:0000313" key="1">
    <source>
        <dbReference type="Proteomes" id="UP000095286"/>
    </source>
</evidence>
<dbReference type="WBParaSite" id="RSKR_0000884200.1">
    <property type="protein sequence ID" value="RSKR_0000884200.1"/>
    <property type="gene ID" value="RSKR_0000884200"/>
</dbReference>